<gene>
    <name evidence="2" type="ORF">PVN32_27035</name>
</gene>
<evidence type="ECO:0000313" key="2">
    <source>
        <dbReference type="EMBL" id="MDE1455751.1"/>
    </source>
</evidence>
<dbReference type="InterPro" id="IPR000873">
    <property type="entry name" value="AMP-dep_synth/lig_dom"/>
</dbReference>
<feature type="non-terminal residue" evidence="2">
    <location>
        <position position="1"/>
    </location>
</feature>
<dbReference type="RefSeq" id="WP_274686230.1">
    <property type="nucleotide sequence ID" value="NZ_JARAFO010000750.1"/>
</dbReference>
<dbReference type="SUPFAM" id="SSF56801">
    <property type="entry name" value="Acetyl-CoA synthetase-like"/>
    <property type="match status" value="1"/>
</dbReference>
<evidence type="ECO:0000313" key="3">
    <source>
        <dbReference type="Proteomes" id="UP001216709"/>
    </source>
</evidence>
<protein>
    <submittedName>
        <fullName evidence="2">AMP-binding protein</fullName>
    </submittedName>
</protein>
<accession>A0AAW6KMI8</accession>
<dbReference type="Gene3D" id="3.40.50.980">
    <property type="match status" value="1"/>
</dbReference>
<dbReference type="GO" id="GO:0031177">
    <property type="term" value="F:phosphopantetheine binding"/>
    <property type="evidence" value="ECO:0007669"/>
    <property type="project" value="TreeGrafter"/>
</dbReference>
<dbReference type="AlphaFoldDB" id="A0AAW6KMI8"/>
<dbReference type="EMBL" id="JARAFO010000750">
    <property type="protein sequence ID" value="MDE1455751.1"/>
    <property type="molecule type" value="Genomic_DNA"/>
</dbReference>
<name>A0AAW6KMI8_9BACI</name>
<sequence length="98" mass="11107">RSTMLTPARFCSYLLHHDITVLFLTTALFNQLAQAQPDMFSGLSTLYVGGEALTPVLMNTVRHRCPNLKLYNIYGPTENTTFSTFYEIKQDFSQAIPI</sequence>
<feature type="domain" description="AMP-dependent synthetase/ligase" evidence="1">
    <location>
        <begin position="4"/>
        <end position="86"/>
    </location>
</feature>
<dbReference type="Pfam" id="PF00501">
    <property type="entry name" value="AMP-binding"/>
    <property type="match status" value="1"/>
</dbReference>
<dbReference type="PANTHER" id="PTHR45527:SF1">
    <property type="entry name" value="FATTY ACID SYNTHASE"/>
    <property type="match status" value="1"/>
</dbReference>
<dbReference type="PANTHER" id="PTHR45527">
    <property type="entry name" value="NONRIBOSOMAL PEPTIDE SYNTHETASE"/>
    <property type="match status" value="1"/>
</dbReference>
<comment type="caution">
    <text evidence="2">The sequence shown here is derived from an EMBL/GenBank/DDBJ whole genome shotgun (WGS) entry which is preliminary data.</text>
</comment>
<feature type="non-terminal residue" evidence="2">
    <location>
        <position position="98"/>
    </location>
</feature>
<reference evidence="2" key="1">
    <citation type="submission" date="2022-12" db="EMBL/GenBank/DDBJ databases">
        <title>Draft Genome Sequences of Bacillus licheniformis and Bacillus paralicheniformis strains isolated from Irish skim milk powders.</title>
        <authorList>
            <person name="Lourenco A."/>
            <person name="Li F."/>
            <person name="Geraldine D."/>
            <person name="Tobin J.T."/>
            <person name="Butler F."/>
            <person name="Jordan K."/>
            <person name="Obrien T."/>
        </authorList>
    </citation>
    <scope>NUCLEOTIDE SEQUENCE</scope>
    <source>
        <strain evidence="2">3370</strain>
    </source>
</reference>
<dbReference type="GO" id="GO:0043041">
    <property type="term" value="P:amino acid activation for nonribosomal peptide biosynthetic process"/>
    <property type="evidence" value="ECO:0007669"/>
    <property type="project" value="TreeGrafter"/>
</dbReference>
<dbReference type="GO" id="GO:0044550">
    <property type="term" value="P:secondary metabolite biosynthetic process"/>
    <property type="evidence" value="ECO:0007669"/>
    <property type="project" value="TreeGrafter"/>
</dbReference>
<evidence type="ECO:0000259" key="1">
    <source>
        <dbReference type="Pfam" id="PF00501"/>
    </source>
</evidence>
<dbReference type="GO" id="GO:0005829">
    <property type="term" value="C:cytosol"/>
    <property type="evidence" value="ECO:0007669"/>
    <property type="project" value="TreeGrafter"/>
</dbReference>
<proteinExistence type="predicted"/>
<dbReference type="Proteomes" id="UP001216709">
    <property type="component" value="Unassembled WGS sequence"/>
</dbReference>
<organism evidence="2 3">
    <name type="scientific">Bacillus paralicheniformis</name>
    <dbReference type="NCBI Taxonomy" id="1648923"/>
    <lineage>
        <taxon>Bacteria</taxon>
        <taxon>Bacillati</taxon>
        <taxon>Bacillota</taxon>
        <taxon>Bacilli</taxon>
        <taxon>Bacillales</taxon>
        <taxon>Bacillaceae</taxon>
        <taxon>Bacillus</taxon>
    </lineage>
</organism>